<evidence type="ECO:0000313" key="2">
    <source>
        <dbReference type="Proteomes" id="UP001150217"/>
    </source>
</evidence>
<organism evidence="1 2">
    <name type="scientific">Lentinula lateritia</name>
    <dbReference type="NCBI Taxonomy" id="40482"/>
    <lineage>
        <taxon>Eukaryota</taxon>
        <taxon>Fungi</taxon>
        <taxon>Dikarya</taxon>
        <taxon>Basidiomycota</taxon>
        <taxon>Agaricomycotina</taxon>
        <taxon>Agaricomycetes</taxon>
        <taxon>Agaricomycetidae</taxon>
        <taxon>Agaricales</taxon>
        <taxon>Marasmiineae</taxon>
        <taxon>Omphalotaceae</taxon>
        <taxon>Lentinula</taxon>
    </lineage>
</organism>
<comment type="caution">
    <text evidence="1">The sequence shown here is derived from an EMBL/GenBank/DDBJ whole genome shotgun (WGS) entry which is preliminary data.</text>
</comment>
<evidence type="ECO:0008006" key="3">
    <source>
        <dbReference type="Google" id="ProtNLM"/>
    </source>
</evidence>
<gene>
    <name evidence="1" type="ORF">C8R41DRAFT_812856</name>
</gene>
<reference evidence="1" key="1">
    <citation type="submission" date="2022-08" db="EMBL/GenBank/DDBJ databases">
        <title>A Global Phylogenomic Analysis of the Shiitake Genus Lentinula.</title>
        <authorList>
            <consortium name="DOE Joint Genome Institute"/>
            <person name="Sierra-Patev S."/>
            <person name="Min B."/>
            <person name="Naranjo-Ortiz M."/>
            <person name="Looney B."/>
            <person name="Konkel Z."/>
            <person name="Slot J.C."/>
            <person name="Sakamoto Y."/>
            <person name="Steenwyk J.L."/>
            <person name="Rokas A."/>
            <person name="Carro J."/>
            <person name="Camarero S."/>
            <person name="Ferreira P."/>
            <person name="Molpeceres G."/>
            <person name="Ruiz-Duenas F.J."/>
            <person name="Serrano A."/>
            <person name="Henrissat B."/>
            <person name="Drula E."/>
            <person name="Hughes K.W."/>
            <person name="Mata J.L."/>
            <person name="Ishikawa N.K."/>
            <person name="Vargas-Isla R."/>
            <person name="Ushijima S."/>
            <person name="Smith C.A."/>
            <person name="Ahrendt S."/>
            <person name="Andreopoulos W."/>
            <person name="He G."/>
            <person name="Labutti K."/>
            <person name="Lipzen A."/>
            <person name="Ng V."/>
            <person name="Riley R."/>
            <person name="Sandor L."/>
            <person name="Barry K."/>
            <person name="Martinez A.T."/>
            <person name="Xiao Y."/>
            <person name="Gibbons J.G."/>
            <person name="Terashima K."/>
            <person name="Grigoriev I.V."/>
            <person name="Hibbett D.S."/>
        </authorList>
    </citation>
    <scope>NUCLEOTIDE SEQUENCE</scope>
    <source>
        <strain evidence="1">RHP3577 ss4</strain>
    </source>
</reference>
<proteinExistence type="predicted"/>
<keyword evidence="2" id="KW-1185">Reference proteome</keyword>
<feature type="non-terminal residue" evidence="1">
    <location>
        <position position="1"/>
    </location>
</feature>
<protein>
    <recommendedName>
        <fullName evidence="3">Reverse transcriptase domain-containing protein</fullName>
    </recommendedName>
</protein>
<evidence type="ECO:0000313" key="1">
    <source>
        <dbReference type="EMBL" id="KAJ4499996.1"/>
    </source>
</evidence>
<name>A0ABQ8VUH7_9AGAR</name>
<dbReference type="EMBL" id="JANVFT010000008">
    <property type="protein sequence ID" value="KAJ4499996.1"/>
    <property type="molecule type" value="Genomic_DNA"/>
</dbReference>
<sequence>KSWVMLFGLLPHPLPQFTLSGETLTFRDVVRYVGVFFQSTHRNIFASHYTKKRDCAVGTARAITGCDLLIGNRRMPPAITKQLYTALVDCHLTNGCEITPDTDPSLLRLLEDVQTRFLRRMLGLSSNSVITPLHTETGIMPIRTRRVSLTLRYLKYLMDLPDYHYASLALNESNNLRNSQSPCWLSDLDYAINQLPGNHRLPNLRSLNGDYIDRLIKSIEFSTKADLQSHIDMWSELSLLRHRLEPNEEGPPKPLLIGLRHYLTRIANHKHHRVITKLLCGDYIPHVFRASPSPLRQLSTAERFSRLCRACNLQPETPQHVLLQCPSLNSVSFLRSEFMSDIRQSRPLPINTFLSDSTALHYLKLLIFDWSLIIPTAKFIHDAIGRWQHFLDTGIDLHLEDDVGTGGEDSEEE</sequence>
<accession>A0ABQ8VUH7</accession>
<dbReference type="Proteomes" id="UP001150217">
    <property type="component" value="Unassembled WGS sequence"/>
</dbReference>